<dbReference type="Proteomes" id="UP000033188">
    <property type="component" value="Chromosome 1"/>
</dbReference>
<name>A0A061D153_BABBI</name>
<accession>A0A061D153</accession>
<organism evidence="1 2">
    <name type="scientific">Babesia bigemina</name>
    <dbReference type="NCBI Taxonomy" id="5866"/>
    <lineage>
        <taxon>Eukaryota</taxon>
        <taxon>Sar</taxon>
        <taxon>Alveolata</taxon>
        <taxon>Apicomplexa</taxon>
        <taxon>Aconoidasida</taxon>
        <taxon>Piroplasmida</taxon>
        <taxon>Babesiidae</taxon>
        <taxon>Babesia</taxon>
    </lineage>
</organism>
<dbReference type="GeneID" id="24562899"/>
<dbReference type="AlphaFoldDB" id="A0A061D153"/>
<evidence type="ECO:0000313" key="1">
    <source>
        <dbReference type="EMBL" id="CDR94358.1"/>
    </source>
</evidence>
<dbReference type="VEuPathDB" id="PiroplasmaDB:BBBOND_0106670"/>
<reference evidence="2" key="1">
    <citation type="journal article" date="2014" name="Nucleic Acids Res.">
        <title>The evolutionary dynamics of variant antigen genes in Babesia reveal a history of genomic innovation underlying host-parasite interaction.</title>
        <authorList>
            <person name="Jackson A.P."/>
            <person name="Otto T.D."/>
            <person name="Darby A."/>
            <person name="Ramaprasad A."/>
            <person name="Xia D."/>
            <person name="Echaide I.E."/>
            <person name="Farber M."/>
            <person name="Gahlot S."/>
            <person name="Gamble J."/>
            <person name="Gupta D."/>
            <person name="Gupta Y."/>
            <person name="Jackson L."/>
            <person name="Malandrin L."/>
            <person name="Malas T.B."/>
            <person name="Moussa E."/>
            <person name="Nair M."/>
            <person name="Reid A.J."/>
            <person name="Sanders M."/>
            <person name="Sharma J."/>
            <person name="Tracey A."/>
            <person name="Quail M.A."/>
            <person name="Weir W."/>
            <person name="Wastling J.M."/>
            <person name="Hall N."/>
            <person name="Willadsen P."/>
            <person name="Lingelbach K."/>
            <person name="Shiels B."/>
            <person name="Tait A."/>
            <person name="Berriman M."/>
            <person name="Allred D.R."/>
            <person name="Pain A."/>
        </authorList>
    </citation>
    <scope>NUCLEOTIDE SEQUENCE [LARGE SCALE GENOMIC DNA]</scope>
    <source>
        <strain evidence="2">Bond</strain>
    </source>
</reference>
<dbReference type="OrthoDB" id="10533770at2759"/>
<gene>
    <name evidence="1" type="ORF">BBBOND_0106670</name>
</gene>
<protein>
    <submittedName>
        <fullName evidence="1">Uncharacterized protein</fullName>
    </submittedName>
</protein>
<dbReference type="EMBL" id="LK391707">
    <property type="protein sequence ID" value="CDR94358.1"/>
    <property type="molecule type" value="Genomic_DNA"/>
</dbReference>
<dbReference type="RefSeq" id="XP_012766544.1">
    <property type="nucleotide sequence ID" value="XM_012911090.1"/>
</dbReference>
<dbReference type="KEGG" id="bbig:BBBOND_0106670"/>
<evidence type="ECO:0000313" key="2">
    <source>
        <dbReference type="Proteomes" id="UP000033188"/>
    </source>
</evidence>
<proteinExistence type="predicted"/>
<sequence>MLNTPAIRQLSRCISLRSNKSQFPWIPTSNAFEIVTSVPICAESWPVYPCVGVNVINALTPTLANQVLRTPHHIGAQQVEFRRHRGGKVKNKLRNIEKRKKREQNMHRLSSDVKFNIRTGPADAAST</sequence>
<keyword evidence="2" id="KW-1185">Reference proteome</keyword>